<dbReference type="InterPro" id="IPR024930">
    <property type="entry name" value="Skp_dom_sf"/>
</dbReference>
<sequence>MRKIAVISFMFIFVLSSMAFAELKVGVVDMQKALDECDAGKAASKKIEQEYKEMQEKIQKKREDLQNMQTELNSQSGVLSEQAKQNKMAEYQDKLKDLKRMIEDSNAELQRQERSYVNRIAKELTQVVSELGKELKYDIIMEKQEAGIIHNSETVDITPIVIERYNKEWNAENN</sequence>
<dbReference type="EMBL" id="DPPF01000165">
    <property type="protein sequence ID" value="HCW93618.1"/>
    <property type="molecule type" value="Genomic_DNA"/>
</dbReference>
<evidence type="ECO:0000256" key="3">
    <source>
        <dbReference type="SAM" id="Coils"/>
    </source>
</evidence>
<evidence type="ECO:0000313" key="5">
    <source>
        <dbReference type="EMBL" id="HCW93618.1"/>
    </source>
</evidence>
<feature type="signal peptide" evidence="4">
    <location>
        <begin position="1"/>
        <end position="21"/>
    </location>
</feature>
<proteinExistence type="inferred from homology"/>
<dbReference type="Gene3D" id="3.30.910.20">
    <property type="entry name" value="Skp domain"/>
    <property type="match status" value="1"/>
</dbReference>
<dbReference type="Pfam" id="PF03938">
    <property type="entry name" value="OmpH"/>
    <property type="match status" value="1"/>
</dbReference>
<feature type="chain" id="PRO_5017719773" description="OmpH family outer membrane protein" evidence="4">
    <location>
        <begin position="22"/>
        <end position="174"/>
    </location>
</feature>
<comment type="similarity">
    <text evidence="1">Belongs to the Skp family.</text>
</comment>
<dbReference type="GO" id="GO:0005829">
    <property type="term" value="C:cytosol"/>
    <property type="evidence" value="ECO:0007669"/>
    <property type="project" value="TreeGrafter"/>
</dbReference>
<dbReference type="AlphaFoldDB" id="A0A3D5QD11"/>
<dbReference type="InterPro" id="IPR005632">
    <property type="entry name" value="Chaperone_Skp"/>
</dbReference>
<name>A0A3D5QD11_FLESI</name>
<dbReference type="PANTHER" id="PTHR35089">
    <property type="entry name" value="CHAPERONE PROTEIN SKP"/>
    <property type="match status" value="1"/>
</dbReference>
<dbReference type="GO" id="GO:0050821">
    <property type="term" value="P:protein stabilization"/>
    <property type="evidence" value="ECO:0007669"/>
    <property type="project" value="TreeGrafter"/>
</dbReference>
<reference evidence="5 6" key="1">
    <citation type="journal article" date="2018" name="Nat. Biotechnol.">
        <title>A standardized bacterial taxonomy based on genome phylogeny substantially revises the tree of life.</title>
        <authorList>
            <person name="Parks D.H."/>
            <person name="Chuvochina M."/>
            <person name="Waite D.W."/>
            <person name="Rinke C."/>
            <person name="Skarshewski A."/>
            <person name="Chaumeil P.A."/>
            <person name="Hugenholtz P."/>
        </authorList>
    </citation>
    <scope>NUCLEOTIDE SEQUENCE [LARGE SCALE GENOMIC DNA]</scope>
    <source>
        <strain evidence="5">UBA8672</strain>
    </source>
</reference>
<evidence type="ECO:0008006" key="7">
    <source>
        <dbReference type="Google" id="ProtNLM"/>
    </source>
</evidence>
<evidence type="ECO:0000256" key="1">
    <source>
        <dbReference type="ARBA" id="ARBA00009091"/>
    </source>
</evidence>
<protein>
    <recommendedName>
        <fullName evidence="7">OmpH family outer membrane protein</fullName>
    </recommendedName>
</protein>
<feature type="coiled-coil region" evidence="3">
    <location>
        <begin position="37"/>
        <end position="115"/>
    </location>
</feature>
<evidence type="ECO:0000256" key="4">
    <source>
        <dbReference type="SAM" id="SignalP"/>
    </source>
</evidence>
<dbReference type="SUPFAM" id="SSF111384">
    <property type="entry name" value="OmpH-like"/>
    <property type="match status" value="1"/>
</dbReference>
<dbReference type="SMART" id="SM00935">
    <property type="entry name" value="OmpH"/>
    <property type="match status" value="1"/>
</dbReference>
<keyword evidence="2 4" id="KW-0732">Signal</keyword>
<comment type="caution">
    <text evidence="5">The sequence shown here is derived from an EMBL/GenBank/DDBJ whole genome shotgun (WGS) entry which is preliminary data.</text>
</comment>
<organism evidence="5 6">
    <name type="scientific">Flexistipes sinusarabici</name>
    <dbReference type="NCBI Taxonomy" id="2352"/>
    <lineage>
        <taxon>Bacteria</taxon>
        <taxon>Pseudomonadati</taxon>
        <taxon>Deferribacterota</taxon>
        <taxon>Deferribacteres</taxon>
        <taxon>Deferribacterales</taxon>
        <taxon>Flexistipitaceae</taxon>
        <taxon>Flexistipes</taxon>
    </lineage>
</organism>
<evidence type="ECO:0000313" key="6">
    <source>
        <dbReference type="Proteomes" id="UP000262325"/>
    </source>
</evidence>
<keyword evidence="3" id="KW-0175">Coiled coil</keyword>
<dbReference type="GO" id="GO:0051082">
    <property type="term" value="F:unfolded protein binding"/>
    <property type="evidence" value="ECO:0007669"/>
    <property type="project" value="InterPro"/>
</dbReference>
<accession>A0A3D5QD11</accession>
<gene>
    <name evidence="5" type="ORF">DHM44_08040</name>
</gene>
<evidence type="ECO:0000256" key="2">
    <source>
        <dbReference type="ARBA" id="ARBA00022729"/>
    </source>
</evidence>
<dbReference type="Proteomes" id="UP000262325">
    <property type="component" value="Unassembled WGS sequence"/>
</dbReference>
<dbReference type="RefSeq" id="WP_273266288.1">
    <property type="nucleotide sequence ID" value="NZ_JAAZVV010000063.1"/>
</dbReference>
<dbReference type="PANTHER" id="PTHR35089:SF1">
    <property type="entry name" value="CHAPERONE PROTEIN SKP"/>
    <property type="match status" value="1"/>
</dbReference>